<protein>
    <submittedName>
        <fullName evidence="3">Uncharacterized protein</fullName>
    </submittedName>
</protein>
<dbReference type="Pfam" id="PF09374">
    <property type="entry name" value="PG_binding_3"/>
    <property type="match status" value="1"/>
</dbReference>
<dbReference type="OrthoDB" id="6710627at2"/>
<dbReference type="InterPro" id="IPR023346">
    <property type="entry name" value="Lysozyme-like_dom_sf"/>
</dbReference>
<dbReference type="SUPFAM" id="SSF53955">
    <property type="entry name" value="Lysozyme-like"/>
    <property type="match status" value="1"/>
</dbReference>
<dbReference type="Proteomes" id="UP000464053">
    <property type="component" value="Chromosome"/>
</dbReference>
<dbReference type="InterPro" id="IPR018537">
    <property type="entry name" value="Peptidoglycan-bd_3"/>
</dbReference>
<dbReference type="RefSeq" id="WP_160620023.1">
    <property type="nucleotide sequence ID" value="NZ_CP028271.1"/>
</dbReference>
<gene>
    <name evidence="3" type="ORF">C7M51_00391</name>
</gene>
<name>A0A6P1PVJ0_9GAMM</name>
<evidence type="ECO:0000259" key="1">
    <source>
        <dbReference type="Pfam" id="PF05838"/>
    </source>
</evidence>
<organism evidence="3 4">
    <name type="scientific">Mixta intestinalis</name>
    <dbReference type="NCBI Taxonomy" id="1615494"/>
    <lineage>
        <taxon>Bacteria</taxon>
        <taxon>Pseudomonadati</taxon>
        <taxon>Pseudomonadota</taxon>
        <taxon>Gammaproteobacteria</taxon>
        <taxon>Enterobacterales</taxon>
        <taxon>Erwiniaceae</taxon>
        <taxon>Mixta</taxon>
    </lineage>
</organism>
<proteinExistence type="predicted"/>
<keyword evidence="4" id="KW-1185">Reference proteome</keyword>
<evidence type="ECO:0000313" key="4">
    <source>
        <dbReference type="Proteomes" id="UP000464053"/>
    </source>
</evidence>
<dbReference type="KEGG" id="mint:C7M51_00391"/>
<reference evidence="3 4" key="1">
    <citation type="submission" date="2018-03" db="EMBL/GenBank/DDBJ databases">
        <title>Pantoea intestinalis SRCM103226 isolated form the mealworm.</title>
        <authorList>
            <person name="Jeong D.-Y."/>
            <person name="Kim J.W."/>
        </authorList>
    </citation>
    <scope>NUCLEOTIDE SEQUENCE [LARGE SCALE GENOMIC DNA]</scope>
    <source>
        <strain evidence="3 4">SRCM103226</strain>
    </source>
</reference>
<dbReference type="CDD" id="cd13926">
    <property type="entry name" value="N-acetylmuramidase_GH108"/>
    <property type="match status" value="1"/>
</dbReference>
<evidence type="ECO:0000259" key="2">
    <source>
        <dbReference type="Pfam" id="PF09374"/>
    </source>
</evidence>
<dbReference type="Gene3D" id="1.20.141.10">
    <property type="entry name" value="Chitosanase, subunit A, domain 1"/>
    <property type="match status" value="1"/>
</dbReference>
<dbReference type="AlphaFoldDB" id="A0A6P1PVJ0"/>
<sequence length="180" mass="20254">MTEADIFNAIIEKEGDYINHPADKGGPTRWGITEKVARAHGYSGAMADLPQTTALTILYTDYWTRPKLDRLAQVSQAIAIKLCDAGVNMGTATAITWLQRWLNAFSQQQKLYAPLSTDGNIGPRTLEALDIFLTHRGEEGEQVMLKALNCSQGERYLQITETRPLNQHFIYGWLKERITL</sequence>
<evidence type="ECO:0000313" key="3">
    <source>
        <dbReference type="EMBL" id="QHM70131.1"/>
    </source>
</evidence>
<dbReference type="Pfam" id="PF05838">
    <property type="entry name" value="Glyco_hydro_108"/>
    <property type="match status" value="1"/>
</dbReference>
<dbReference type="EMBL" id="CP028271">
    <property type="protein sequence ID" value="QHM70131.1"/>
    <property type="molecule type" value="Genomic_DNA"/>
</dbReference>
<accession>A0A6P1PVJ0</accession>
<feature type="domain" description="TtsA-like Glycoside hydrolase family 108" evidence="1">
    <location>
        <begin position="8"/>
        <end position="90"/>
    </location>
</feature>
<feature type="domain" description="Peptidoglycan binding" evidence="2">
    <location>
        <begin position="94"/>
        <end position="177"/>
    </location>
</feature>
<dbReference type="InterPro" id="IPR008565">
    <property type="entry name" value="TtsA-like_GH18_dom"/>
</dbReference>